<protein>
    <submittedName>
        <fullName evidence="1">Uncharacterized protein</fullName>
    </submittedName>
</protein>
<comment type="caution">
    <text evidence="1">The sequence shown here is derived from an EMBL/GenBank/DDBJ whole genome shotgun (WGS) entry which is preliminary data.</text>
</comment>
<gene>
    <name evidence="1" type="ORF">Gocc_1816</name>
</gene>
<dbReference type="AlphaFoldDB" id="A0A7M2YWY4"/>
<keyword evidence="2" id="KW-1185">Reference proteome</keyword>
<sequence length="213" mass="24005">MTCAFDFGHYGEILEAARAGGYRFAHFGEGPDEGDLFLRHDVDLSLDAALRMAELEHEAGATATYFLMTESVFYNLASREGAAAIERLRALGHRVGLHAVYPNAGLDGRFDPVVAWHNPDPEYMSAPLGGPINVMEERYFDRSTYRSDSNQHWRCGCPHEGLRAGAFPWLQLLTHPEIWAYEGATMGQTMRAMLEAERRRRLEQLAEDRIDLS</sequence>
<dbReference type="RefSeq" id="WP_114796243.1">
    <property type="nucleotide sequence ID" value="NZ_QQZY01000004.1"/>
</dbReference>
<dbReference type="EMBL" id="QQZY01000004">
    <property type="protein sequence ID" value="RDI74240.1"/>
    <property type="molecule type" value="Genomic_DNA"/>
</dbReference>
<evidence type="ECO:0000313" key="1">
    <source>
        <dbReference type="EMBL" id="RDI74240.1"/>
    </source>
</evidence>
<accession>A0A7M2YWY4</accession>
<evidence type="ECO:0000313" key="2">
    <source>
        <dbReference type="Proteomes" id="UP000254134"/>
    </source>
</evidence>
<name>A0A7M2YWY4_9ACTN</name>
<reference evidence="1 2" key="1">
    <citation type="submission" date="2018-07" db="EMBL/GenBank/DDBJ databases">
        <title>High-quality-draft genome sequence of Gaiella occulta.</title>
        <authorList>
            <person name="Severino R."/>
            <person name="Froufe H.J.C."/>
            <person name="Rainey F.A."/>
            <person name="Barroso C."/>
            <person name="Albuquerque L."/>
            <person name="Lobo-Da-Cunha A."/>
            <person name="Da Costa M.S."/>
            <person name="Egas C."/>
        </authorList>
    </citation>
    <scope>NUCLEOTIDE SEQUENCE [LARGE SCALE GENOMIC DNA]</scope>
    <source>
        <strain evidence="1 2">F2-233</strain>
    </source>
</reference>
<proteinExistence type="predicted"/>
<dbReference type="Proteomes" id="UP000254134">
    <property type="component" value="Unassembled WGS sequence"/>
</dbReference>
<reference evidence="2" key="2">
    <citation type="journal article" date="2019" name="MicrobiologyOpen">
        <title>High-quality draft genome sequence of Gaiella occulta isolated from a 150 meter deep mineral water borehole and comparison with the genome sequences of other deep-branching lineages of the phylum Actinobacteria.</title>
        <authorList>
            <person name="Severino R."/>
            <person name="Froufe H.J.C."/>
            <person name="Barroso C."/>
            <person name="Albuquerque L."/>
            <person name="Lobo-da-Cunha A."/>
            <person name="da Costa M.S."/>
            <person name="Egas C."/>
        </authorList>
    </citation>
    <scope>NUCLEOTIDE SEQUENCE [LARGE SCALE GENOMIC DNA]</scope>
    <source>
        <strain evidence="2">F2-233</strain>
    </source>
</reference>
<organism evidence="1 2">
    <name type="scientific">Gaiella occulta</name>
    <dbReference type="NCBI Taxonomy" id="1002870"/>
    <lineage>
        <taxon>Bacteria</taxon>
        <taxon>Bacillati</taxon>
        <taxon>Actinomycetota</taxon>
        <taxon>Thermoleophilia</taxon>
        <taxon>Gaiellales</taxon>
        <taxon>Gaiellaceae</taxon>
        <taxon>Gaiella</taxon>
    </lineage>
</organism>
<dbReference type="OrthoDB" id="9788208at2"/>